<name>A0A6J5GQE5_9BURK</name>
<keyword evidence="2" id="KW-1185">Reference proteome</keyword>
<dbReference type="AlphaFoldDB" id="A0A6J5GQE5"/>
<accession>A0A6J5GQE5</accession>
<evidence type="ECO:0000313" key="2">
    <source>
        <dbReference type="Proteomes" id="UP000494119"/>
    </source>
</evidence>
<dbReference type="EMBL" id="CADIKL010000046">
    <property type="protein sequence ID" value="CAB3805330.1"/>
    <property type="molecule type" value="Genomic_DNA"/>
</dbReference>
<organism evidence="1 2">
    <name type="scientific">Paraburkholderia caffeinitolerans</name>
    <dbReference type="NCBI Taxonomy" id="1723730"/>
    <lineage>
        <taxon>Bacteria</taxon>
        <taxon>Pseudomonadati</taxon>
        <taxon>Pseudomonadota</taxon>
        <taxon>Betaproteobacteria</taxon>
        <taxon>Burkholderiales</taxon>
        <taxon>Burkholderiaceae</taxon>
        <taxon>Paraburkholderia</taxon>
    </lineage>
</organism>
<proteinExistence type="predicted"/>
<evidence type="ECO:0000313" key="1">
    <source>
        <dbReference type="EMBL" id="CAB3805330.1"/>
    </source>
</evidence>
<sequence length="92" mass="10688">MKLFEHVRELAGLYAWRETIISFNASSAYESYERVRTAWRKVPTCRKDENDTFDQFAILDPESGEWHFVSLSWLASSFKIIKKGPDKPGATE</sequence>
<reference evidence="1 2" key="1">
    <citation type="submission" date="2020-04" db="EMBL/GenBank/DDBJ databases">
        <authorList>
            <person name="De Canck E."/>
        </authorList>
    </citation>
    <scope>NUCLEOTIDE SEQUENCE [LARGE SCALE GENOMIC DNA]</scope>
    <source>
        <strain evidence="1 2">LMG 28688</strain>
    </source>
</reference>
<gene>
    <name evidence="1" type="ORF">LMG28688_06154</name>
</gene>
<dbReference type="Proteomes" id="UP000494119">
    <property type="component" value="Unassembled WGS sequence"/>
</dbReference>
<protein>
    <submittedName>
        <fullName evidence="1">Uncharacterized protein</fullName>
    </submittedName>
</protein>